<evidence type="ECO:0000256" key="4">
    <source>
        <dbReference type="ARBA" id="ARBA00023136"/>
    </source>
</evidence>
<feature type="transmembrane region" description="Helical" evidence="6">
    <location>
        <begin position="189"/>
        <end position="213"/>
    </location>
</feature>
<feature type="transmembrane region" description="Helical" evidence="6">
    <location>
        <begin position="233"/>
        <end position="251"/>
    </location>
</feature>
<evidence type="ECO:0000256" key="1">
    <source>
        <dbReference type="ARBA" id="ARBA00004141"/>
    </source>
</evidence>
<dbReference type="InterPro" id="IPR052337">
    <property type="entry name" value="SAT4-like"/>
</dbReference>
<feature type="transmembrane region" description="Helical" evidence="6">
    <location>
        <begin position="153"/>
        <end position="177"/>
    </location>
</feature>
<dbReference type="PANTHER" id="PTHR33048:SF64">
    <property type="entry name" value="INTEGRAL MEMBRANE PROTEIN"/>
    <property type="match status" value="1"/>
</dbReference>
<dbReference type="PANTHER" id="PTHR33048">
    <property type="entry name" value="PTH11-LIKE INTEGRAL MEMBRANE PROTEIN (AFU_ORTHOLOGUE AFUA_5G11245)"/>
    <property type="match status" value="1"/>
</dbReference>
<dbReference type="Pfam" id="PF20684">
    <property type="entry name" value="Fung_rhodopsin"/>
    <property type="match status" value="1"/>
</dbReference>
<keyword evidence="9" id="KW-1185">Reference proteome</keyword>
<proteinExistence type="inferred from homology"/>
<dbReference type="InterPro" id="IPR049326">
    <property type="entry name" value="Rhodopsin_dom_fungi"/>
</dbReference>
<keyword evidence="2 6" id="KW-0812">Transmembrane</keyword>
<feature type="transmembrane region" description="Helical" evidence="6">
    <location>
        <begin position="107"/>
        <end position="133"/>
    </location>
</feature>
<name>A0A9P7ZRL1_9HYPO</name>
<evidence type="ECO:0000313" key="8">
    <source>
        <dbReference type="EMBL" id="KAG9256536.1"/>
    </source>
</evidence>
<dbReference type="RefSeq" id="XP_046120460.1">
    <property type="nucleotide sequence ID" value="XM_046266307.1"/>
</dbReference>
<comment type="caution">
    <text evidence="8">The sequence shown here is derived from an EMBL/GenBank/DDBJ whole genome shotgun (WGS) entry which is preliminary data.</text>
</comment>
<feature type="transmembrane region" description="Helical" evidence="6">
    <location>
        <begin position="75"/>
        <end position="100"/>
    </location>
</feature>
<dbReference type="GO" id="GO:0016020">
    <property type="term" value="C:membrane"/>
    <property type="evidence" value="ECO:0007669"/>
    <property type="project" value="UniProtKB-SubCell"/>
</dbReference>
<keyword evidence="4 6" id="KW-0472">Membrane</keyword>
<comment type="similarity">
    <text evidence="5">Belongs to the SAT4 family.</text>
</comment>
<reference evidence="8" key="1">
    <citation type="journal article" date="2021" name="IMA Fungus">
        <title>Genomic characterization of three marine fungi, including Emericellopsis atlantica sp. nov. with signatures of a generalist lifestyle and marine biomass degradation.</title>
        <authorList>
            <person name="Hagestad O.C."/>
            <person name="Hou L."/>
            <person name="Andersen J.H."/>
            <person name="Hansen E.H."/>
            <person name="Altermark B."/>
            <person name="Li C."/>
            <person name="Kuhnert E."/>
            <person name="Cox R.J."/>
            <person name="Crous P.W."/>
            <person name="Spatafora J.W."/>
            <person name="Lail K."/>
            <person name="Amirebrahimi M."/>
            <person name="Lipzen A."/>
            <person name="Pangilinan J."/>
            <person name="Andreopoulos W."/>
            <person name="Hayes R.D."/>
            <person name="Ng V."/>
            <person name="Grigoriev I.V."/>
            <person name="Jackson S.A."/>
            <person name="Sutton T.D.S."/>
            <person name="Dobson A.D.W."/>
            <person name="Rama T."/>
        </authorList>
    </citation>
    <scope>NUCLEOTIDE SEQUENCE</scope>
    <source>
        <strain evidence="8">TS7</strain>
    </source>
</reference>
<accession>A0A9P7ZRL1</accession>
<evidence type="ECO:0000313" key="9">
    <source>
        <dbReference type="Proteomes" id="UP000887229"/>
    </source>
</evidence>
<feature type="transmembrane region" description="Helical" evidence="6">
    <location>
        <begin position="20"/>
        <end position="41"/>
    </location>
</feature>
<dbReference type="OrthoDB" id="3529975at2759"/>
<gene>
    <name evidence="8" type="ORF">F5Z01DRAFT_697220</name>
</gene>
<comment type="subcellular location">
    <subcellularLocation>
        <location evidence="1">Membrane</location>
        <topology evidence="1">Multi-pass membrane protein</topology>
    </subcellularLocation>
</comment>
<evidence type="ECO:0000259" key="7">
    <source>
        <dbReference type="Pfam" id="PF20684"/>
    </source>
</evidence>
<dbReference type="Proteomes" id="UP000887229">
    <property type="component" value="Unassembled WGS sequence"/>
</dbReference>
<evidence type="ECO:0000256" key="5">
    <source>
        <dbReference type="ARBA" id="ARBA00038359"/>
    </source>
</evidence>
<evidence type="ECO:0000256" key="2">
    <source>
        <dbReference type="ARBA" id="ARBA00022692"/>
    </source>
</evidence>
<protein>
    <submittedName>
        <fullName evidence="8">Integral membrane protein</fullName>
    </submittedName>
</protein>
<dbReference type="EMBL" id="MU251247">
    <property type="protein sequence ID" value="KAG9256536.1"/>
    <property type="molecule type" value="Genomic_DNA"/>
</dbReference>
<organism evidence="8 9">
    <name type="scientific">Emericellopsis atlantica</name>
    <dbReference type="NCBI Taxonomy" id="2614577"/>
    <lineage>
        <taxon>Eukaryota</taxon>
        <taxon>Fungi</taxon>
        <taxon>Dikarya</taxon>
        <taxon>Ascomycota</taxon>
        <taxon>Pezizomycotina</taxon>
        <taxon>Sordariomycetes</taxon>
        <taxon>Hypocreomycetidae</taxon>
        <taxon>Hypocreales</taxon>
        <taxon>Bionectriaceae</taxon>
        <taxon>Emericellopsis</taxon>
    </lineage>
</organism>
<dbReference type="AlphaFoldDB" id="A0A9P7ZRL1"/>
<evidence type="ECO:0000256" key="6">
    <source>
        <dbReference type="SAM" id="Phobius"/>
    </source>
</evidence>
<sequence length="359" mass="39484">MAGSWTYNTPPSAPSDGPMIAGLALAFTALSLVVLLLRIYVRTVFVKARGAETKWGLGLLELDDLPDENNYYFGLWQFVGAPFYITSILCFKLSLLLTYLRVVPAGVYSWGITVVIGLCFAYHVCFLIVQINLCTPVAFQWDRSLSGNCVETVPFYLSMASLTITFGIVVMLLPVPVLLKAQIQLRKKLVLLILLGLGIFITVIQIFRIQTVVRLAKYLDSAPLIMWSTIENNLGVIVVCVPTFAPFIKYFDEKVRSNRDTSNVTGQKYATGSRSHQVSNFSEQQHQQASYALQNWGGKTNGIIALGHGVGHHVSGDKDDTASTECILEGSGGVVKKIEMTITETKISGSDRDSDDLAR</sequence>
<keyword evidence="3 6" id="KW-1133">Transmembrane helix</keyword>
<evidence type="ECO:0000256" key="3">
    <source>
        <dbReference type="ARBA" id="ARBA00022989"/>
    </source>
</evidence>
<dbReference type="GeneID" id="70297210"/>
<feature type="domain" description="Rhodopsin" evidence="7">
    <location>
        <begin position="43"/>
        <end position="249"/>
    </location>
</feature>